<dbReference type="Proteomes" id="UP001157138">
    <property type="component" value="Unassembled WGS sequence"/>
</dbReference>
<proteinExistence type="predicted"/>
<evidence type="ECO:0000313" key="2">
    <source>
        <dbReference type="Proteomes" id="UP001157138"/>
    </source>
</evidence>
<reference evidence="2" key="1">
    <citation type="journal article" date="2019" name="Int. J. Syst. Evol. Microbiol.">
        <title>The Global Catalogue of Microorganisms (GCM) 10K type strain sequencing project: providing services to taxonomists for standard genome sequencing and annotation.</title>
        <authorList>
            <consortium name="The Broad Institute Genomics Platform"/>
            <consortium name="The Broad Institute Genome Sequencing Center for Infectious Disease"/>
            <person name="Wu L."/>
            <person name="Ma J."/>
        </authorList>
    </citation>
    <scope>NUCLEOTIDE SEQUENCE [LARGE SCALE GENOMIC DNA]</scope>
    <source>
        <strain evidence="2">NBRC 108723</strain>
    </source>
</reference>
<dbReference type="RefSeq" id="WP_284193843.1">
    <property type="nucleotide sequence ID" value="NZ_BSPW01000090.1"/>
</dbReference>
<gene>
    <name evidence="1" type="ORF">GCM10007938_37970</name>
</gene>
<organism evidence="1 2">
    <name type="scientific">Vibrio zhanjiangensis</name>
    <dbReference type="NCBI Taxonomy" id="1046128"/>
    <lineage>
        <taxon>Bacteria</taxon>
        <taxon>Pseudomonadati</taxon>
        <taxon>Pseudomonadota</taxon>
        <taxon>Gammaproteobacteria</taxon>
        <taxon>Vibrionales</taxon>
        <taxon>Vibrionaceae</taxon>
        <taxon>Vibrio</taxon>
    </lineage>
</organism>
<protein>
    <submittedName>
        <fullName evidence="1">Uncharacterized protein</fullName>
    </submittedName>
</protein>
<sequence>MSKFNVFKIRKKRSNLYSIDGLVGFIGKEMFHHAYIDRHDVGLHKGRYSISDKRIKAVNIQDKTVEMVISDIPVSVSINSLLRPSIRKKLKINNEDFIAIYHIMER</sequence>
<evidence type="ECO:0000313" key="1">
    <source>
        <dbReference type="EMBL" id="GLT20014.1"/>
    </source>
</evidence>
<dbReference type="EMBL" id="BSPW01000090">
    <property type="protein sequence ID" value="GLT20014.1"/>
    <property type="molecule type" value="Genomic_DNA"/>
</dbReference>
<name>A0ABQ6F4X0_9VIBR</name>
<comment type="caution">
    <text evidence="1">The sequence shown here is derived from an EMBL/GenBank/DDBJ whole genome shotgun (WGS) entry which is preliminary data.</text>
</comment>
<keyword evidence="2" id="KW-1185">Reference proteome</keyword>
<accession>A0ABQ6F4X0</accession>